<dbReference type="AlphaFoldDB" id="A0A1Y6C3B7"/>
<evidence type="ECO:0000313" key="1">
    <source>
        <dbReference type="EMBL" id="SMF34925.1"/>
    </source>
</evidence>
<name>A0A1Y6C3B7_9BACT</name>
<sequence>MMVLLYGARINMRRDIIAIGCVGLSAAFAQEHASAQERIVSRSEILANNDLSKVDSKRFYIDPSDGIEGDCSTLLQSLNPLCVIKNLNVVASTGNAEGTPPD</sequence>
<dbReference type="EMBL" id="FWZT01000010">
    <property type="protein sequence ID" value="SMF34925.1"/>
    <property type="molecule type" value="Genomic_DNA"/>
</dbReference>
<gene>
    <name evidence="1" type="ORF">SAMN06296036_110179</name>
</gene>
<organism evidence="1 2">
    <name type="scientific">Pseudobacteriovorax antillogorgiicola</name>
    <dbReference type="NCBI Taxonomy" id="1513793"/>
    <lineage>
        <taxon>Bacteria</taxon>
        <taxon>Pseudomonadati</taxon>
        <taxon>Bdellovibrionota</taxon>
        <taxon>Oligoflexia</taxon>
        <taxon>Oligoflexales</taxon>
        <taxon>Pseudobacteriovoracaceae</taxon>
        <taxon>Pseudobacteriovorax</taxon>
    </lineage>
</organism>
<protein>
    <submittedName>
        <fullName evidence="1">Uncharacterized protein</fullName>
    </submittedName>
</protein>
<accession>A0A1Y6C3B7</accession>
<dbReference type="STRING" id="1513793.SAMN06296036_110179"/>
<dbReference type="RefSeq" id="WP_132325974.1">
    <property type="nucleotide sequence ID" value="NZ_FWZT01000010.1"/>
</dbReference>
<dbReference type="Proteomes" id="UP000192907">
    <property type="component" value="Unassembled WGS sequence"/>
</dbReference>
<keyword evidence="2" id="KW-1185">Reference proteome</keyword>
<reference evidence="2" key="1">
    <citation type="submission" date="2017-04" db="EMBL/GenBank/DDBJ databases">
        <authorList>
            <person name="Varghese N."/>
            <person name="Submissions S."/>
        </authorList>
    </citation>
    <scope>NUCLEOTIDE SEQUENCE [LARGE SCALE GENOMIC DNA]</scope>
    <source>
        <strain evidence="2">RKEM611</strain>
    </source>
</reference>
<evidence type="ECO:0000313" key="2">
    <source>
        <dbReference type="Proteomes" id="UP000192907"/>
    </source>
</evidence>
<proteinExistence type="predicted"/>